<gene>
    <name evidence="1" type="ORF">DJFAAGMI_04424</name>
</gene>
<sequence>MNRIRWLNAQWPSSIRTIGSKLKAMPFCEDSMDGFAIERVRDDFIEGRYIEKYTYQELNSDPFGKEEVIERIGYRSTGFTLFAQFPYIELRDGQRSIKEFVNKLLQACNFNLVVSPITASLLDWVTSFQKITGQKIVVDSLQVSGVALEDGITGKILLKGDRDVREAIDSLVGGKKYTLEKIQVRMTLGGKSLSVHLANNGTAKIPPEHILDLLPVLRQSLPKGKL</sequence>
<evidence type="ECO:0000313" key="2">
    <source>
        <dbReference type="Proteomes" id="UP001647436"/>
    </source>
</evidence>
<dbReference type="Proteomes" id="UP001647436">
    <property type="component" value="Unassembled WGS sequence"/>
</dbReference>
<reference evidence="1 2" key="1">
    <citation type="submission" date="2020-03" db="EMBL/GenBank/DDBJ databases">
        <title>The role of nitrogen metabolism on polyethylene biodegradation.</title>
        <authorList>
            <person name="Peixoto J."/>
            <person name="Vizzotto C.S."/>
            <person name="Ramos A."/>
            <person name="Alves G."/>
            <person name="Steindorff A."/>
            <person name="Kruger R."/>
        </authorList>
    </citation>
    <scope>NUCLEOTIDE SEQUENCE [LARGE SCALE GENOMIC DNA]</scope>
    <source>
        <strain evidence="1 2">PE63</strain>
    </source>
</reference>
<organism evidence="1 2">
    <name type="scientific">Comamonas brasiliensis</name>
    <dbReference type="NCBI Taxonomy" id="1812482"/>
    <lineage>
        <taxon>Bacteria</taxon>
        <taxon>Pseudomonadati</taxon>
        <taxon>Pseudomonadota</taxon>
        <taxon>Betaproteobacteria</taxon>
        <taxon>Burkholderiales</taxon>
        <taxon>Comamonadaceae</taxon>
        <taxon>Comamonas</taxon>
    </lineage>
</organism>
<protein>
    <submittedName>
        <fullName evidence="1">Uncharacterized protein</fullName>
    </submittedName>
</protein>
<accession>A0ABS5LYP6</accession>
<comment type="caution">
    <text evidence="1">The sequence shown here is derived from an EMBL/GenBank/DDBJ whole genome shotgun (WGS) entry which is preliminary data.</text>
</comment>
<dbReference type="EMBL" id="JAANES010000006">
    <property type="protein sequence ID" value="MBS3021650.1"/>
    <property type="molecule type" value="Genomic_DNA"/>
</dbReference>
<evidence type="ECO:0000313" key="1">
    <source>
        <dbReference type="EMBL" id="MBS3021650.1"/>
    </source>
</evidence>
<proteinExistence type="predicted"/>
<keyword evidence="2" id="KW-1185">Reference proteome</keyword>
<dbReference type="RefSeq" id="WP_211459219.1">
    <property type="nucleotide sequence ID" value="NZ_JAANES010000006.1"/>
</dbReference>
<name>A0ABS5LYP6_9BURK</name>